<dbReference type="Pfam" id="PF08665">
    <property type="entry name" value="PglZ"/>
    <property type="match status" value="1"/>
</dbReference>
<gene>
    <name evidence="1" type="ORF">LsR_01708</name>
</gene>
<dbReference type="Proteomes" id="UP000035027">
    <property type="component" value="Plasmid pR1"/>
</dbReference>
<name>A0A0F7PYQ7_9LACO</name>
<dbReference type="EMBL" id="CP011404">
    <property type="protein sequence ID" value="AKI05226.1"/>
    <property type="molecule type" value="Genomic_DNA"/>
</dbReference>
<accession>A0A0F7PYQ7</accession>
<dbReference type="InterPro" id="IPR017850">
    <property type="entry name" value="Alkaline_phosphatase_core_sf"/>
</dbReference>
<evidence type="ECO:0000313" key="2">
    <source>
        <dbReference type="Proteomes" id="UP000035027"/>
    </source>
</evidence>
<dbReference type="SUPFAM" id="SSF53649">
    <property type="entry name" value="Alkaline phosphatase-like"/>
    <property type="match status" value="1"/>
</dbReference>
<sequence>MDLDTVIKDLNKRFAEPLPEFYKRRIIFWYDEEREFEDRLDNIQIDNVKLLVLTGSNNFEAKKLLNMDDTDSNYLVYNPLSDKSQENDWLLDIELYSESFRADLISIWMNEMGLPANPDLQRLVKKYKKFFGAQTRRKAFTKLNKGIVNAAQMHLAVMAAICGVDSLRPNSIMKSVISNGIDMDSNKVLQDFVKYSADEAFWKLTKQATGYFEDDATVEGLVMHILLTATTRTLKTEYLAGLDNFISTSSSHQFWCYDFVSELISGNNKQEVFELLRYIENKLVLRERFKKVPLDDLVETEVFPCIDECILTELMKDIGNHIVHIDIIVNTVEKRRTLAWYDFVKYYYDGISEVANMQSFRLQHAQGFHAVDAKEIWKNYTEEYYYMDTFYRQYHLAFRKSLTDGNDYLDDLFKQVTDEFVENIYVHWFLEELGDNWSTVIADDLAQYGHITGIPQEVDFYDQNIRGKDNRIFVIISDAFRYEVAASLTNQLRSETQSEVELTSFESTFPSITKFGMAALLPHRELSIKECNGGLQILADGMSTDAGNRDKILKNTNSNSVALKYKDIETMKRAERSKLVKGMDVVYIYHDRIDEASHTADDMVFSAGETAIKEIKNIIKIIRNEFGGTRIYVTADHGFLYTDKPLTESDKVDKTTLGDQDIEVGRRYLITHKGADPQSLLSVKFMDDNYDAFAPRESIRIKKRGSSSNYVHGGISLQEMVVPLVEYHYLRNASKTYQRDKEKYDTKPVEVELVSASRKISNMIFSLNFYQKDPVSDNRSVANYLLYFVDEDGNRISDTAKIIADKTSENGKERTFRCSFNLKSLKYDNRASYYLVIADETGLQMPQKEEFQIDIAFAVDEFDFFS</sequence>
<protein>
    <submittedName>
        <fullName evidence="1">TIGR02687 family protein</fullName>
    </submittedName>
</protein>
<dbReference type="RefSeq" id="WP_047036225.1">
    <property type="nucleotide sequence ID" value="NZ_CP011404.1"/>
</dbReference>
<proteinExistence type="predicted"/>
<organism evidence="1 2">
    <name type="scientific">Ligilactobacillus salivarius str. Ren</name>
    <dbReference type="NCBI Taxonomy" id="1194971"/>
    <lineage>
        <taxon>Bacteria</taxon>
        <taxon>Bacillati</taxon>
        <taxon>Bacillota</taxon>
        <taxon>Bacilli</taxon>
        <taxon>Lactobacillales</taxon>
        <taxon>Lactobacillaceae</taxon>
        <taxon>Ligilactobacillus</taxon>
    </lineage>
</organism>
<evidence type="ECO:0000313" key="1">
    <source>
        <dbReference type="EMBL" id="AKI05226.1"/>
    </source>
</evidence>
<dbReference type="PATRIC" id="fig|1194971.3.peg.1691"/>
<reference evidence="1 2" key="1">
    <citation type="submission" date="2015-04" db="EMBL/GenBank/DDBJ databases">
        <title>Complete genome sequence of Lactobacillus salivarius Ren, a probiotic strain with antitumor activity.</title>
        <authorList>
            <person name="Sun E."/>
            <person name="Zhao L."/>
            <person name="Liu S."/>
            <person name="Zhang M."/>
            <person name="Guo H."/>
            <person name="Ren F."/>
        </authorList>
    </citation>
    <scope>NUCLEOTIDE SEQUENCE [LARGE SCALE GENOMIC DNA]</scope>
    <source>
        <strain evidence="1 2">Ren</strain>
        <plasmid evidence="1 2">pR1</plasmid>
    </source>
</reference>
<keyword evidence="1" id="KW-0614">Plasmid</keyword>
<dbReference type="AlphaFoldDB" id="A0A0F7PYQ7"/>
<dbReference type="InterPro" id="IPR014060">
    <property type="entry name" value="PglZ"/>
</dbReference>
<dbReference type="NCBIfam" id="TIGR02687">
    <property type="entry name" value="BREX-1 system phosphatase PglZ type A"/>
    <property type="match status" value="1"/>
</dbReference>
<geneLocation type="plasmid" evidence="1 2">
    <name>pR1</name>
</geneLocation>